<protein>
    <submittedName>
        <fullName evidence="3">Fidgetin</fullName>
    </submittedName>
</protein>
<evidence type="ECO:0000256" key="1">
    <source>
        <dbReference type="SAM" id="MobiDB-lite"/>
    </source>
</evidence>
<dbReference type="KEGG" id="sasa:106565597"/>
<feature type="compositionally biased region" description="Basic and acidic residues" evidence="1">
    <location>
        <begin position="385"/>
        <end position="394"/>
    </location>
</feature>
<dbReference type="GeneTree" id="ENSGT00940000161971"/>
<dbReference type="OrthoDB" id="8803010at2759"/>
<reference evidence="3" key="1">
    <citation type="submission" date="2025-08" db="UniProtKB">
        <authorList>
            <consortium name="RefSeq"/>
        </authorList>
    </citation>
    <scope>IDENTIFICATION</scope>
</reference>
<proteinExistence type="predicted"/>
<feature type="region of interest" description="Disordered" evidence="1">
    <location>
        <begin position="238"/>
        <end position="285"/>
    </location>
</feature>
<evidence type="ECO:0000313" key="3">
    <source>
        <dbReference type="RefSeq" id="XP_013988376.1"/>
    </source>
</evidence>
<gene>
    <name evidence="3" type="primary">LOC106565597</name>
</gene>
<sequence>MLSPVTPHSLLKMHWSPEHMAPLSQWPEQHLDVSSTTSPPSVHKHDPYATAGRCGYTPAAGYPWASDDISALTASSLLKHYAEKYTGLELPYERPAPGAYSEPGSFLKTEAEPWSLGQGMECYSGLEALGAGAKVGSVSVGLTGTGSVTVVSSNLTSDPGYSSSGSCNGPPSQDYPPSYNSSYLSSGYYPQTGSALPPASLHSLHTTPTLVTSYNLNNPVYNYLPGCYPHPQTSLASGYSHPSASYLPSGLSTSTSLTPRSTVVGSSFGHSSHSLRAGSETGGPLKRKAFEMVEEGEEGEGEGDGSQYRKYGNVHGNGHSKNHGNDYAMAGSEGQAYKPGKQLVLPPYGGQREYCPSGLGGESRGGGEHGFPHQRLAMKTPASRARSEDPTGGR</sequence>
<dbReference type="STRING" id="8030.ENSSSAP00000087748"/>
<name>A0A1S3LBP4_SALSA</name>
<organism evidence="2 3">
    <name type="scientific">Salmo salar</name>
    <name type="common">Atlantic salmon</name>
    <dbReference type="NCBI Taxonomy" id="8030"/>
    <lineage>
        <taxon>Eukaryota</taxon>
        <taxon>Metazoa</taxon>
        <taxon>Chordata</taxon>
        <taxon>Craniata</taxon>
        <taxon>Vertebrata</taxon>
        <taxon>Euteleostomi</taxon>
        <taxon>Actinopterygii</taxon>
        <taxon>Neopterygii</taxon>
        <taxon>Teleostei</taxon>
        <taxon>Protacanthopterygii</taxon>
        <taxon>Salmoniformes</taxon>
        <taxon>Salmonidae</taxon>
        <taxon>Salmoninae</taxon>
        <taxon>Salmo</taxon>
    </lineage>
</organism>
<dbReference type="AlphaFoldDB" id="A0A1S3LBP4"/>
<feature type="compositionally biased region" description="Low complexity" evidence="1">
    <location>
        <begin position="245"/>
        <end position="274"/>
    </location>
</feature>
<feature type="region of interest" description="Disordered" evidence="1">
    <location>
        <begin position="354"/>
        <end position="394"/>
    </location>
</feature>
<accession>A0A1S3LBP4</accession>
<dbReference type="GeneID" id="106565597"/>
<dbReference type="PaxDb" id="8030-ENSSSAP00000087748"/>
<evidence type="ECO:0000313" key="2">
    <source>
        <dbReference type="Proteomes" id="UP001652741"/>
    </source>
</evidence>
<dbReference type="RefSeq" id="XP_013988376.1">
    <property type="nucleotide sequence ID" value="XM_014132901.2"/>
</dbReference>
<keyword evidence="2" id="KW-1185">Reference proteome</keyword>
<dbReference type="Proteomes" id="UP001652741">
    <property type="component" value="Chromosome ssa12"/>
</dbReference>
<dbReference type="Bgee" id="ENSSSAG00000069887">
    <property type="expression patterns" value="Expressed in notochord and 7 other cell types or tissues"/>
</dbReference>